<dbReference type="Gene3D" id="3.90.1070.10">
    <property type="match status" value="1"/>
</dbReference>
<sequence length="403" mass="45975">MAALPLFDCHYDINVVCNDGEAVLQQQQQQQRRPIVTTNDKFIAFHVNFRHILLDIHRLIDSRHYYTVVPFAQYLSDYLAITEYILAGVMGTPSIQIPSSLTSRIATAYVLPIIHDYYSNNSQALGLNICLDITALTASIEYQHQHQHQQQQEQNQENININVNIPAAKDSVRALKELNDVGLMSSCNCTICFEKMVPSLGDSCDDDDDDEIEMSSRVVVEMPCSHVFHKDCIVRWLETSHFCPLAEKPLLTPDITVMSVGTEIAYGESMVPDVGWEQLLNQRWDRGIVVEETSKFLELLPQTYNLMFPRDINDFRKCKVNIINPGYEVVKFYLFCEVTKPRSETAEALVFRETLMDDDESTFGKKIRVEVFPEKTPRVVEAALVEVGNEKRVVVVIGYINTQ</sequence>
<dbReference type="Gene3D" id="3.40.50.1000">
    <property type="entry name" value="HAD superfamily/HAD-like"/>
    <property type="match status" value="1"/>
</dbReference>
<feature type="domain" description="RING-type" evidence="3">
    <location>
        <begin position="189"/>
        <end position="247"/>
    </location>
</feature>
<comment type="caution">
    <text evidence="4">The sequence shown here is derived from an EMBL/GenBank/DDBJ whole genome shotgun (WGS) entry which is preliminary data.</text>
</comment>
<reference evidence="4 5" key="1">
    <citation type="journal article" date="2020" name="bioRxiv">
        <title>Sequence and annotation of 42 cannabis genomes reveals extensive copy number variation in cannabinoid synthesis and pathogen resistance genes.</title>
        <authorList>
            <person name="Mckernan K.J."/>
            <person name="Helbert Y."/>
            <person name="Kane L.T."/>
            <person name="Ebling H."/>
            <person name="Zhang L."/>
            <person name="Liu B."/>
            <person name="Eaton Z."/>
            <person name="Mclaughlin S."/>
            <person name="Kingan S."/>
            <person name="Baybayan P."/>
            <person name="Concepcion G."/>
            <person name="Jordan M."/>
            <person name="Riva A."/>
            <person name="Barbazuk W."/>
            <person name="Harkins T."/>
        </authorList>
    </citation>
    <scope>NUCLEOTIDE SEQUENCE [LARGE SCALE GENOMIC DNA]</scope>
    <source>
        <strain evidence="5">cv. Jamaican Lion 4</strain>
        <tissue evidence="4">Leaf</tissue>
    </source>
</reference>
<dbReference type="Gene3D" id="3.30.40.10">
    <property type="entry name" value="Zinc/RING finger domain, C3HC4 (zinc finger)"/>
    <property type="match status" value="1"/>
</dbReference>
<protein>
    <recommendedName>
        <fullName evidence="3">RING-type domain-containing protein</fullName>
    </recommendedName>
</protein>
<dbReference type="AlphaFoldDB" id="A0A7J6G541"/>
<dbReference type="Proteomes" id="UP000583929">
    <property type="component" value="Unassembled WGS sequence"/>
</dbReference>
<keyword evidence="2" id="KW-0862">Zinc</keyword>
<keyword evidence="2" id="KW-0863">Zinc-finger</keyword>
<evidence type="ECO:0000313" key="5">
    <source>
        <dbReference type="Proteomes" id="UP000583929"/>
    </source>
</evidence>
<proteinExistence type="predicted"/>
<dbReference type="InterPro" id="IPR023214">
    <property type="entry name" value="HAD_sf"/>
</dbReference>
<evidence type="ECO:0000256" key="2">
    <source>
        <dbReference type="PROSITE-ProRule" id="PRU00175"/>
    </source>
</evidence>
<keyword evidence="1" id="KW-0378">Hydrolase</keyword>
<accession>A0A7J6G541</accession>
<dbReference type="InterPro" id="IPR013083">
    <property type="entry name" value="Znf_RING/FYVE/PHD"/>
</dbReference>
<evidence type="ECO:0000313" key="4">
    <source>
        <dbReference type="EMBL" id="KAF4378103.1"/>
    </source>
</evidence>
<keyword evidence="5" id="KW-1185">Reference proteome</keyword>
<keyword evidence="2" id="KW-0479">Metal-binding</keyword>
<dbReference type="PANTHER" id="PTHR46521:SF4">
    <property type="entry name" value="SUCROSE-PHOSPHATASE 2-RELATED"/>
    <property type="match status" value="1"/>
</dbReference>
<dbReference type="SMART" id="SM00184">
    <property type="entry name" value="RING"/>
    <property type="match status" value="1"/>
</dbReference>
<dbReference type="PROSITE" id="PS50089">
    <property type="entry name" value="ZF_RING_2"/>
    <property type="match status" value="1"/>
</dbReference>
<dbReference type="InterPro" id="IPR006380">
    <property type="entry name" value="SPP-like_dom"/>
</dbReference>
<dbReference type="EMBL" id="JAATIQ010000139">
    <property type="protein sequence ID" value="KAF4378103.1"/>
    <property type="molecule type" value="Genomic_DNA"/>
</dbReference>
<dbReference type="SUPFAM" id="SSF57850">
    <property type="entry name" value="RING/U-box"/>
    <property type="match status" value="1"/>
</dbReference>
<gene>
    <name evidence="4" type="ORF">G4B88_022926</name>
</gene>
<dbReference type="PANTHER" id="PTHR46521">
    <property type="entry name" value="SUCROSE-PHOSPHATASE 2-RELATED"/>
    <property type="match status" value="1"/>
</dbReference>
<organism evidence="4 5">
    <name type="scientific">Cannabis sativa</name>
    <name type="common">Hemp</name>
    <name type="synonym">Marijuana</name>
    <dbReference type="NCBI Taxonomy" id="3483"/>
    <lineage>
        <taxon>Eukaryota</taxon>
        <taxon>Viridiplantae</taxon>
        <taxon>Streptophyta</taxon>
        <taxon>Embryophyta</taxon>
        <taxon>Tracheophyta</taxon>
        <taxon>Spermatophyta</taxon>
        <taxon>Magnoliopsida</taxon>
        <taxon>eudicotyledons</taxon>
        <taxon>Gunneridae</taxon>
        <taxon>Pentapetalae</taxon>
        <taxon>rosids</taxon>
        <taxon>fabids</taxon>
        <taxon>Rosales</taxon>
        <taxon>Cannabaceae</taxon>
        <taxon>Cannabis</taxon>
    </lineage>
</organism>
<dbReference type="InterPro" id="IPR001841">
    <property type="entry name" value="Znf_RING"/>
</dbReference>
<dbReference type="Pfam" id="PF05116">
    <property type="entry name" value="S6PP"/>
    <property type="match status" value="1"/>
</dbReference>
<evidence type="ECO:0000259" key="3">
    <source>
        <dbReference type="PROSITE" id="PS50089"/>
    </source>
</evidence>
<dbReference type="InterPro" id="IPR051518">
    <property type="entry name" value="Sucrose_Phosphatase"/>
</dbReference>
<dbReference type="GO" id="GO:0008270">
    <property type="term" value="F:zinc ion binding"/>
    <property type="evidence" value="ECO:0007669"/>
    <property type="project" value="UniProtKB-KW"/>
</dbReference>
<name>A0A7J6G541_CANSA</name>
<evidence type="ECO:0000256" key="1">
    <source>
        <dbReference type="ARBA" id="ARBA00022801"/>
    </source>
</evidence>
<dbReference type="GO" id="GO:0016787">
    <property type="term" value="F:hydrolase activity"/>
    <property type="evidence" value="ECO:0007669"/>
    <property type="project" value="UniProtKB-KW"/>
</dbReference>